<dbReference type="Pfam" id="PF04493">
    <property type="entry name" value="Endonuclease_5"/>
    <property type="match status" value="1"/>
</dbReference>
<evidence type="ECO:0000313" key="2">
    <source>
        <dbReference type="Proteomes" id="UP000659388"/>
    </source>
</evidence>
<dbReference type="EMBL" id="JAESIY010000010">
    <property type="protein sequence ID" value="MBL3658111.1"/>
    <property type="molecule type" value="Genomic_DNA"/>
</dbReference>
<reference evidence="1" key="1">
    <citation type="submission" date="2021-01" db="EMBL/GenBank/DDBJ databases">
        <title>Fulvivirga kasyanovii gen. nov., sp nov., a novel member of the phylum Bacteroidetes isolated from seawater in a mussel farm.</title>
        <authorList>
            <person name="Zhao L.-H."/>
            <person name="Wang Z.-J."/>
        </authorList>
    </citation>
    <scope>NUCLEOTIDE SEQUENCE</scope>
    <source>
        <strain evidence="1">2943</strain>
    </source>
</reference>
<keyword evidence="1" id="KW-0378">Hydrolase</keyword>
<name>A0A937FA69_9BACT</name>
<organism evidence="1 2">
    <name type="scientific">Fulvivirga sediminis</name>
    <dbReference type="NCBI Taxonomy" id="2803949"/>
    <lineage>
        <taxon>Bacteria</taxon>
        <taxon>Pseudomonadati</taxon>
        <taxon>Bacteroidota</taxon>
        <taxon>Cytophagia</taxon>
        <taxon>Cytophagales</taxon>
        <taxon>Fulvivirgaceae</taxon>
        <taxon>Fulvivirga</taxon>
    </lineage>
</organism>
<dbReference type="Proteomes" id="UP000659388">
    <property type="component" value="Unassembled WGS sequence"/>
</dbReference>
<dbReference type="Gene3D" id="3.30.2170.10">
    <property type="entry name" value="archaeoglobus fulgidus dsm 4304 superfamily"/>
    <property type="match status" value="1"/>
</dbReference>
<keyword evidence="1" id="KW-0255">Endonuclease</keyword>
<accession>A0A937FA69</accession>
<dbReference type="InterPro" id="IPR007581">
    <property type="entry name" value="Endonuclease-V"/>
</dbReference>
<keyword evidence="1" id="KW-0540">Nuclease</keyword>
<proteinExistence type="predicted"/>
<dbReference type="GO" id="GO:0006281">
    <property type="term" value="P:DNA repair"/>
    <property type="evidence" value="ECO:0007669"/>
    <property type="project" value="InterPro"/>
</dbReference>
<sequence>MILAFDSFYFSNKAKTVCLLFENWEDAAPYSILSEITEGVADYEPGEFYKRELPCILSLLEKVEHTIHTIIIDGYVTLTDKGKPGLGAHLYQSLDPKVPIIGVAKSGFHENSKLVRELHRGESKNPLYITAAGMSADEAYDNIKKMDGPYRMPTLLKLLDKKTREALPE</sequence>
<gene>
    <name evidence="1" type="ORF">JL102_18310</name>
</gene>
<evidence type="ECO:0000313" key="1">
    <source>
        <dbReference type="EMBL" id="MBL3658111.1"/>
    </source>
</evidence>
<dbReference type="AlphaFoldDB" id="A0A937FA69"/>
<protein>
    <submittedName>
        <fullName evidence="1">Endonuclease V</fullName>
    </submittedName>
</protein>
<dbReference type="GO" id="GO:0004519">
    <property type="term" value="F:endonuclease activity"/>
    <property type="evidence" value="ECO:0007669"/>
    <property type="project" value="UniProtKB-KW"/>
</dbReference>
<comment type="caution">
    <text evidence="1">The sequence shown here is derived from an EMBL/GenBank/DDBJ whole genome shotgun (WGS) entry which is preliminary data.</text>
</comment>
<keyword evidence="2" id="KW-1185">Reference proteome</keyword>